<reference evidence="2 3" key="1">
    <citation type="submission" date="2024-09" db="EMBL/GenBank/DDBJ databases">
        <authorList>
            <person name="Sun Q."/>
            <person name="Mori K."/>
        </authorList>
    </citation>
    <scope>NUCLEOTIDE SEQUENCE [LARGE SCALE GENOMIC DNA]</scope>
    <source>
        <strain evidence="2 3">JCM 13519</strain>
    </source>
</reference>
<feature type="signal peptide" evidence="1">
    <location>
        <begin position="1"/>
        <end position="26"/>
    </location>
</feature>
<dbReference type="Proteomes" id="UP001589536">
    <property type="component" value="Unassembled WGS sequence"/>
</dbReference>
<proteinExistence type="predicted"/>
<dbReference type="PROSITE" id="PS51257">
    <property type="entry name" value="PROKAR_LIPOPROTEIN"/>
    <property type="match status" value="1"/>
</dbReference>
<keyword evidence="1" id="KW-0732">Signal</keyword>
<dbReference type="RefSeq" id="WP_345046165.1">
    <property type="nucleotide sequence ID" value="NZ_BAABED010000001.1"/>
</dbReference>
<sequence>MKTLRFRTLAIILPAAALLTLGTACSGPVAKLGIAGHGPTASAPAVPPPSAQESGVRQVHSPGAVAVDENLAPGQCAARVVDAAAGDVLPDPGCTPGAIDPAVSQDNIDSTICKAGYTATIRPPASATDKFKTTSLSAYGQSYERTTELDHLIPLELGGTNSASNLWPEPNRAGATGTTNPKDAVENTFHKAICNHTVKLADAQNAIAANWAGALKTLGL</sequence>
<dbReference type="EMBL" id="JBHMBH010000021">
    <property type="protein sequence ID" value="MFB9714487.1"/>
    <property type="molecule type" value="Genomic_DNA"/>
</dbReference>
<accession>A0ABV5UPM4</accession>
<organism evidence="2 3">
    <name type="scientific">Arthrobacter methylotrophus</name>
    <dbReference type="NCBI Taxonomy" id="121291"/>
    <lineage>
        <taxon>Bacteria</taxon>
        <taxon>Bacillati</taxon>
        <taxon>Actinomycetota</taxon>
        <taxon>Actinomycetes</taxon>
        <taxon>Micrococcales</taxon>
        <taxon>Micrococcaceae</taxon>
        <taxon>Arthrobacter</taxon>
    </lineage>
</organism>
<comment type="caution">
    <text evidence="2">The sequence shown here is derived from an EMBL/GenBank/DDBJ whole genome shotgun (WGS) entry which is preliminary data.</text>
</comment>
<evidence type="ECO:0000256" key="1">
    <source>
        <dbReference type="SAM" id="SignalP"/>
    </source>
</evidence>
<evidence type="ECO:0000313" key="2">
    <source>
        <dbReference type="EMBL" id="MFB9714487.1"/>
    </source>
</evidence>
<protein>
    <submittedName>
        <fullName evidence="2">HNH endonuclease signature motif containing protein</fullName>
    </submittedName>
</protein>
<dbReference type="GO" id="GO:0004519">
    <property type="term" value="F:endonuclease activity"/>
    <property type="evidence" value="ECO:0007669"/>
    <property type="project" value="UniProtKB-KW"/>
</dbReference>
<dbReference type="InterPro" id="IPR003615">
    <property type="entry name" value="HNH_nuc"/>
</dbReference>
<gene>
    <name evidence="2" type="ORF">ACFFPI_10170</name>
</gene>
<evidence type="ECO:0000313" key="3">
    <source>
        <dbReference type="Proteomes" id="UP001589536"/>
    </source>
</evidence>
<name>A0ABV5UPM4_9MICC</name>
<feature type="chain" id="PRO_5045612184" evidence="1">
    <location>
        <begin position="27"/>
        <end position="220"/>
    </location>
</feature>
<keyword evidence="3" id="KW-1185">Reference proteome</keyword>
<dbReference type="CDD" id="cd00085">
    <property type="entry name" value="HNHc"/>
    <property type="match status" value="1"/>
</dbReference>
<keyword evidence="2" id="KW-0540">Nuclease</keyword>
<keyword evidence="2" id="KW-0255">Endonuclease</keyword>
<keyword evidence="2" id="KW-0378">Hydrolase</keyword>